<dbReference type="CDD" id="cd19946">
    <property type="entry name" value="GlpA-like_Fer2_BFD-like"/>
    <property type="match status" value="1"/>
</dbReference>
<dbReference type="PANTHER" id="PTHR42949:SF3">
    <property type="entry name" value="ANAEROBIC GLYCEROL-3-PHOSPHATE DEHYDROGENASE SUBUNIT B"/>
    <property type="match status" value="1"/>
</dbReference>
<proteinExistence type="predicted"/>
<keyword evidence="5" id="KW-1185">Reference proteome</keyword>
<dbReference type="Pfam" id="PF04324">
    <property type="entry name" value="Fer2_BFD"/>
    <property type="match status" value="1"/>
</dbReference>
<keyword evidence="1" id="KW-0560">Oxidoreductase</keyword>
<dbReference type="Proteomes" id="UP001549076">
    <property type="component" value="Unassembled WGS sequence"/>
</dbReference>
<accession>A0ABV2N4D9</accession>
<evidence type="ECO:0000259" key="2">
    <source>
        <dbReference type="Pfam" id="PF04324"/>
    </source>
</evidence>
<evidence type="ECO:0000313" key="4">
    <source>
        <dbReference type="EMBL" id="MET3792893.1"/>
    </source>
</evidence>
<dbReference type="InterPro" id="IPR041854">
    <property type="entry name" value="BFD-like_2Fe2S-bd_dom_sf"/>
</dbReference>
<dbReference type="SUPFAM" id="SSF51905">
    <property type="entry name" value="FAD/NAD(P)-binding domain"/>
    <property type="match status" value="1"/>
</dbReference>
<dbReference type="InterPro" id="IPR051691">
    <property type="entry name" value="Metab_Enz_Cyan_OpOx_G3PDH"/>
</dbReference>
<evidence type="ECO:0000313" key="5">
    <source>
        <dbReference type="Proteomes" id="UP001549076"/>
    </source>
</evidence>
<dbReference type="InterPro" id="IPR007419">
    <property type="entry name" value="BFD-like_2Fe2S-bd_dom"/>
</dbReference>
<comment type="caution">
    <text evidence="4">The sequence shown here is derived from an EMBL/GenBank/DDBJ whole genome shotgun (WGS) entry which is preliminary data.</text>
</comment>
<organism evidence="4 5">
    <name type="scientific">Aquamicrobium terrae</name>
    <dbReference type="NCBI Taxonomy" id="1324945"/>
    <lineage>
        <taxon>Bacteria</taxon>
        <taxon>Pseudomonadati</taxon>
        <taxon>Pseudomonadota</taxon>
        <taxon>Alphaproteobacteria</taxon>
        <taxon>Hyphomicrobiales</taxon>
        <taxon>Phyllobacteriaceae</taxon>
        <taxon>Aquamicrobium</taxon>
    </lineage>
</organism>
<name>A0ABV2N4D9_9HYPH</name>
<dbReference type="PANTHER" id="PTHR42949">
    <property type="entry name" value="ANAEROBIC GLYCEROL-3-PHOSPHATE DEHYDROGENASE SUBUNIT B"/>
    <property type="match status" value="1"/>
</dbReference>
<dbReference type="PIRSF" id="PIRSF037495">
    <property type="entry name" value="Opine_OX_OoxA/HcnB"/>
    <property type="match status" value="1"/>
</dbReference>
<dbReference type="Pfam" id="PF07992">
    <property type="entry name" value="Pyr_redox_2"/>
    <property type="match status" value="1"/>
</dbReference>
<dbReference type="Gene3D" id="1.10.10.1100">
    <property type="entry name" value="BFD-like [2Fe-2S]-binding domain"/>
    <property type="match status" value="1"/>
</dbReference>
<dbReference type="PRINTS" id="PR00368">
    <property type="entry name" value="FADPNR"/>
</dbReference>
<dbReference type="EMBL" id="JBEPML010000010">
    <property type="protein sequence ID" value="MET3792893.1"/>
    <property type="molecule type" value="Genomic_DNA"/>
</dbReference>
<feature type="domain" description="FAD/NAD(P)-binding" evidence="3">
    <location>
        <begin position="6"/>
        <end position="304"/>
    </location>
</feature>
<dbReference type="InterPro" id="IPR036188">
    <property type="entry name" value="FAD/NAD-bd_sf"/>
</dbReference>
<evidence type="ECO:0000256" key="1">
    <source>
        <dbReference type="ARBA" id="ARBA00023002"/>
    </source>
</evidence>
<dbReference type="InterPro" id="IPR023753">
    <property type="entry name" value="FAD/NAD-binding_dom"/>
</dbReference>
<dbReference type="Gene3D" id="3.50.50.60">
    <property type="entry name" value="FAD/NAD(P)-binding domain"/>
    <property type="match status" value="3"/>
</dbReference>
<sequence length="461" mass="48121">MTRDRYDIAIVGAGPAGMAAAVEARRLGLSVAVLDDQPAAGGQILRGITRPMTGHYEKWGQPLASAFQASGAAHLPGAAVWAREGSRLLYSMNGETGSLVAGALVLATGSMERPAVVAGNTLPSVVTVGALQSLMKGSGCVPAGRFVLAGNGPLLLLCAIQFAEAGARPAAIIQTTPSSRLLPALPKAAGLLFDPALLMKGLGLLVRTRSLGIPLHAGARDIRIDGTAQAETIRFRARGRTMEMPVDLVALHDGVVPNDNLAVSLGAKTTWNCELSCYELVMEGVTKVAGLDNVWAAGDSVAIHGGYQAMLAGRLAALDAAHTLGFVDAQSHKTATAPLLRQRRRLLAARRFLDAYYAPTLLPEQAPDDATLCRCEEVSVGTVRRKIAEGAAGTRALKAATRCGMGPCQGRQCTVSLASLLAHEIPHAQFERPSLRVPARPITVAELAESHLGMRHTGSDA</sequence>
<feature type="domain" description="BFD-like [2Fe-2S]-binding" evidence="2">
    <location>
        <begin position="372"/>
        <end position="422"/>
    </location>
</feature>
<gene>
    <name evidence="4" type="ORF">ABID37_003116</name>
</gene>
<reference evidence="4 5" key="1">
    <citation type="submission" date="2024-06" db="EMBL/GenBank/DDBJ databases">
        <title>Genomic Encyclopedia of Type Strains, Phase IV (KMG-IV): sequencing the most valuable type-strain genomes for metagenomic binning, comparative biology and taxonomic classification.</title>
        <authorList>
            <person name="Goeker M."/>
        </authorList>
    </citation>
    <scope>NUCLEOTIDE SEQUENCE [LARGE SCALE GENOMIC DNA]</scope>
    <source>
        <strain evidence="4 5">DSM 27865</strain>
    </source>
</reference>
<evidence type="ECO:0000259" key="3">
    <source>
        <dbReference type="Pfam" id="PF07992"/>
    </source>
</evidence>
<dbReference type="PRINTS" id="PR00469">
    <property type="entry name" value="PNDRDTASEII"/>
</dbReference>
<dbReference type="RefSeq" id="WP_354196314.1">
    <property type="nucleotide sequence ID" value="NZ_JBEPML010000010.1"/>
</dbReference>
<protein>
    <submittedName>
        <fullName evidence="4">NADPH-dependent 2,4-dienoyl-CoA reductase/sulfur reductase-like enzyme</fullName>
    </submittedName>
</protein>
<dbReference type="InterPro" id="IPR017224">
    <property type="entry name" value="Opine_Oxase_asu/HCN_bsu"/>
</dbReference>